<dbReference type="SUPFAM" id="SSF47757">
    <property type="entry name" value="Chemotaxis receptor methyltransferase CheR, N-terminal domain"/>
    <property type="match status" value="1"/>
</dbReference>
<keyword evidence="3 7" id="KW-0489">Methyltransferase</keyword>
<evidence type="ECO:0000256" key="2">
    <source>
        <dbReference type="ARBA" id="ARBA00012534"/>
    </source>
</evidence>
<comment type="catalytic activity">
    <reaction evidence="1">
        <text>L-glutamyl-[protein] + S-adenosyl-L-methionine = [protein]-L-glutamate 5-O-methyl ester + S-adenosyl-L-homocysteine</text>
        <dbReference type="Rhea" id="RHEA:24452"/>
        <dbReference type="Rhea" id="RHEA-COMP:10208"/>
        <dbReference type="Rhea" id="RHEA-COMP:10311"/>
        <dbReference type="ChEBI" id="CHEBI:29973"/>
        <dbReference type="ChEBI" id="CHEBI:57856"/>
        <dbReference type="ChEBI" id="CHEBI:59789"/>
        <dbReference type="ChEBI" id="CHEBI:82795"/>
        <dbReference type="EC" id="2.1.1.80"/>
    </reaction>
</comment>
<dbReference type="Gene3D" id="3.40.50.150">
    <property type="entry name" value="Vaccinia Virus protein VP39"/>
    <property type="match status" value="1"/>
</dbReference>
<evidence type="ECO:0000256" key="5">
    <source>
        <dbReference type="ARBA" id="ARBA00022691"/>
    </source>
</evidence>
<proteinExistence type="predicted"/>
<dbReference type="InterPro" id="IPR036804">
    <property type="entry name" value="CheR_N_sf"/>
</dbReference>
<sequence length="366" mass="42899">MSKIEPLSVELKQAFIHLIAKRTGLAMREREQVNLNEKIFLRMKILKISSPGNYYQLLEGNRKDSQQEWQQLVLMLTNLESYFFRDKEQFKLLRNNILPELIQRHHNDKTIRICSAGCSTGEEPYSLAILLKELIQDLEQWHLIIVGIDINQEALKKAETGIYRPWSFRGLDTETKQRYFRVIDNQYHLEQQIKQMVKFKTVNLVDDSFPRGNSELRNFDLIICRNVFIYFESLAISKVLEKFYCFLQPSGYLLTGHTELYNQNLSKFKATIFPESIAYQRHITDANDLSLSEITSRHNYTSLDDFPLEFNSNNLDKLNIQMQRVAINLLGQLPPDTRIYKLGNLTAAELITKIKIALREIDQETK</sequence>
<keyword evidence="5" id="KW-0949">S-adenosyl-L-methionine</keyword>
<evidence type="ECO:0000256" key="4">
    <source>
        <dbReference type="ARBA" id="ARBA00022679"/>
    </source>
</evidence>
<reference evidence="7" key="1">
    <citation type="submission" date="2019-11" db="EMBL/GenBank/DDBJ databases">
        <title>Genomic insights into an expanded diversity of filamentous marine cyanobacteria reveals the extraordinary biosynthetic potential of Moorea and Okeania.</title>
        <authorList>
            <person name="Ferreira Leao T."/>
            <person name="Wang M."/>
            <person name="Moss N."/>
            <person name="Da Silva R."/>
            <person name="Sanders J."/>
            <person name="Nurk S."/>
            <person name="Gurevich A."/>
            <person name="Humphrey G."/>
            <person name="Reher R."/>
            <person name="Zhu Q."/>
            <person name="Belda-Ferre P."/>
            <person name="Glukhov E."/>
            <person name="Rex R."/>
            <person name="Dorrestein P.C."/>
            <person name="Knight R."/>
            <person name="Pevzner P."/>
            <person name="Gerwick W.H."/>
            <person name="Gerwick L."/>
        </authorList>
    </citation>
    <scope>NUCLEOTIDE SEQUENCE</scope>
    <source>
        <strain evidence="7">SIO1C4</strain>
    </source>
</reference>
<dbReference type="InterPro" id="IPR000780">
    <property type="entry name" value="CheR_MeTrfase"/>
</dbReference>
<dbReference type="PROSITE" id="PS50123">
    <property type="entry name" value="CHER"/>
    <property type="match status" value="1"/>
</dbReference>
<comment type="caution">
    <text evidence="7">The sequence shown here is derived from an EMBL/GenBank/DDBJ whole genome shotgun (WGS) entry which is preliminary data.</text>
</comment>
<dbReference type="InterPro" id="IPR050903">
    <property type="entry name" value="Bact_Chemotaxis_MeTrfase"/>
</dbReference>
<protein>
    <recommendedName>
        <fullName evidence="2">protein-glutamate O-methyltransferase</fullName>
        <ecNumber evidence="2">2.1.1.80</ecNumber>
    </recommendedName>
</protein>
<evidence type="ECO:0000313" key="7">
    <source>
        <dbReference type="EMBL" id="NER27813.1"/>
    </source>
</evidence>
<feature type="domain" description="CheR-type methyltransferase" evidence="6">
    <location>
        <begin position="1"/>
        <end position="259"/>
    </location>
</feature>
<evidence type="ECO:0000256" key="1">
    <source>
        <dbReference type="ARBA" id="ARBA00001541"/>
    </source>
</evidence>
<organism evidence="7">
    <name type="scientific">Symploca sp. SIO1C4</name>
    <dbReference type="NCBI Taxonomy" id="2607765"/>
    <lineage>
        <taxon>Bacteria</taxon>
        <taxon>Bacillati</taxon>
        <taxon>Cyanobacteriota</taxon>
        <taxon>Cyanophyceae</taxon>
        <taxon>Coleofasciculales</taxon>
        <taxon>Coleofasciculaceae</taxon>
        <taxon>Symploca</taxon>
    </lineage>
</organism>
<evidence type="ECO:0000259" key="6">
    <source>
        <dbReference type="PROSITE" id="PS50123"/>
    </source>
</evidence>
<dbReference type="PANTHER" id="PTHR24422:SF10">
    <property type="entry name" value="CHEMOTAXIS PROTEIN METHYLTRANSFERASE 2"/>
    <property type="match status" value="1"/>
</dbReference>
<keyword evidence="4 7" id="KW-0808">Transferase</keyword>
<name>A0A6B3N8L1_9CYAN</name>
<dbReference type="EMBL" id="JAAHFQ010000137">
    <property type="protein sequence ID" value="NER27813.1"/>
    <property type="molecule type" value="Genomic_DNA"/>
</dbReference>
<dbReference type="PANTHER" id="PTHR24422">
    <property type="entry name" value="CHEMOTAXIS PROTEIN METHYLTRANSFERASE"/>
    <property type="match status" value="1"/>
</dbReference>
<dbReference type="Pfam" id="PF01739">
    <property type="entry name" value="CheR"/>
    <property type="match status" value="1"/>
</dbReference>
<dbReference type="Gene3D" id="1.10.155.10">
    <property type="entry name" value="Chemotaxis receptor methyltransferase CheR, N-terminal domain"/>
    <property type="match status" value="1"/>
</dbReference>
<dbReference type="EC" id="2.1.1.80" evidence="2"/>
<dbReference type="CDD" id="cd02440">
    <property type="entry name" value="AdoMet_MTases"/>
    <property type="match status" value="1"/>
</dbReference>
<dbReference type="GO" id="GO:0032259">
    <property type="term" value="P:methylation"/>
    <property type="evidence" value="ECO:0007669"/>
    <property type="project" value="UniProtKB-KW"/>
</dbReference>
<dbReference type="InterPro" id="IPR022642">
    <property type="entry name" value="CheR_C"/>
</dbReference>
<dbReference type="PRINTS" id="PR00996">
    <property type="entry name" value="CHERMTFRASE"/>
</dbReference>
<dbReference type="AlphaFoldDB" id="A0A6B3N8L1"/>
<dbReference type="InterPro" id="IPR029063">
    <property type="entry name" value="SAM-dependent_MTases_sf"/>
</dbReference>
<dbReference type="SMART" id="SM00138">
    <property type="entry name" value="MeTrc"/>
    <property type="match status" value="1"/>
</dbReference>
<dbReference type="SUPFAM" id="SSF53335">
    <property type="entry name" value="S-adenosyl-L-methionine-dependent methyltransferases"/>
    <property type="match status" value="1"/>
</dbReference>
<evidence type="ECO:0000256" key="3">
    <source>
        <dbReference type="ARBA" id="ARBA00022603"/>
    </source>
</evidence>
<accession>A0A6B3N8L1</accession>
<dbReference type="GO" id="GO:0008983">
    <property type="term" value="F:protein-glutamate O-methyltransferase activity"/>
    <property type="evidence" value="ECO:0007669"/>
    <property type="project" value="UniProtKB-EC"/>
</dbReference>
<gene>
    <name evidence="7" type="ORF">F6J89_09305</name>
</gene>